<feature type="domain" description="NmrA-like" evidence="3">
    <location>
        <begin position="3"/>
        <end position="285"/>
    </location>
</feature>
<dbReference type="GO" id="GO:0005634">
    <property type="term" value="C:nucleus"/>
    <property type="evidence" value="ECO:0007669"/>
    <property type="project" value="TreeGrafter"/>
</dbReference>
<protein>
    <submittedName>
        <fullName evidence="4">NAD(P)-binding protein</fullName>
    </submittedName>
</protein>
<evidence type="ECO:0000256" key="1">
    <source>
        <dbReference type="ARBA" id="ARBA00006328"/>
    </source>
</evidence>
<dbReference type="SUPFAM" id="SSF51735">
    <property type="entry name" value="NAD(P)-binding Rossmann-fold domains"/>
    <property type="match status" value="1"/>
</dbReference>
<dbReference type="CDD" id="cd05251">
    <property type="entry name" value="NmrA_like_SDR_a"/>
    <property type="match status" value="1"/>
</dbReference>
<dbReference type="AlphaFoldDB" id="A0A2T4BEH9"/>
<reference evidence="5" key="1">
    <citation type="submission" date="2016-07" db="EMBL/GenBank/DDBJ databases">
        <title>Multiple horizontal gene transfer events from other fungi enriched the ability of initially mycotrophic Trichoderma (Ascomycota) to feed on dead plant biomass.</title>
        <authorList>
            <consortium name="DOE Joint Genome Institute"/>
            <person name="Atanasova L."/>
            <person name="Chenthamara K."/>
            <person name="Zhang J."/>
            <person name="Grujic M."/>
            <person name="Henrissat B."/>
            <person name="Kuo A."/>
            <person name="Aerts A."/>
            <person name="Salamov A."/>
            <person name="Lipzen A."/>
            <person name="Labutti K."/>
            <person name="Barry K."/>
            <person name="Miao Y."/>
            <person name="Rahimi M.J."/>
            <person name="Shen Q."/>
            <person name="Grigoriev I.V."/>
            <person name="Kubicek C.P."/>
            <person name="Druzhinina I.S."/>
        </authorList>
    </citation>
    <scope>NUCLEOTIDE SEQUENCE [LARGE SCALE GENOMIC DNA]</scope>
    <source>
        <strain evidence="5">TUCIM 6016</strain>
    </source>
</reference>
<dbReference type="InterPro" id="IPR051164">
    <property type="entry name" value="NmrA-like_oxidored"/>
</dbReference>
<dbReference type="Pfam" id="PF05368">
    <property type="entry name" value="NmrA"/>
    <property type="match status" value="1"/>
</dbReference>
<accession>A0A2T4BEH9</accession>
<dbReference type="Gene3D" id="3.90.25.10">
    <property type="entry name" value="UDP-galactose 4-epimerase, domain 1"/>
    <property type="match status" value="1"/>
</dbReference>
<dbReference type="Gene3D" id="3.40.50.720">
    <property type="entry name" value="NAD(P)-binding Rossmann-like Domain"/>
    <property type="match status" value="1"/>
</dbReference>
<evidence type="ECO:0000313" key="5">
    <source>
        <dbReference type="Proteomes" id="UP000241546"/>
    </source>
</evidence>
<sequence length="320" mass="35606">MSKKIATVIGATGNQGSAFISVLLQKAEYHIRGVTRNPDSDASNALKENGIEMVRGDLTDEASLKSAFEGSHLIFGVTDFVPGYVEHGGRKGQEIEANYGLNIARAAQATTALEHFIWSTLPGIHNATGGKFSCPNFDGKNQVSEYIRADAALLAKTTFLMIGWYETNFKYPVFTPIWVELANKYVVIGDYPADASLPCIGDVRNNLVPFLERILEQPEKVKNGIIVLAYIENVGFEDLLKRWARAHGKEAVYVKTSHETISQALWPRWTDLAEMARFMGDYKGNNWIYHEDEVLTAKKLGIPQSDFVPLSESLKLLKFD</sequence>
<dbReference type="RefSeq" id="XP_024751067.1">
    <property type="nucleotide sequence ID" value="XM_024893372.1"/>
</dbReference>
<dbReference type="OrthoDB" id="300709at2759"/>
<dbReference type="EMBL" id="KZ680211">
    <property type="protein sequence ID" value="PTB67747.1"/>
    <property type="molecule type" value="Genomic_DNA"/>
</dbReference>
<dbReference type="InterPro" id="IPR008030">
    <property type="entry name" value="NmrA-like"/>
</dbReference>
<keyword evidence="2" id="KW-0521">NADP</keyword>
<dbReference type="InterPro" id="IPR036291">
    <property type="entry name" value="NAD(P)-bd_dom_sf"/>
</dbReference>
<proteinExistence type="inferred from homology"/>
<comment type="similarity">
    <text evidence="1">Belongs to the NmrA-type oxidoreductase family.</text>
</comment>
<keyword evidence="5" id="KW-1185">Reference proteome</keyword>
<dbReference type="Proteomes" id="UP000241546">
    <property type="component" value="Unassembled WGS sequence"/>
</dbReference>
<dbReference type="PANTHER" id="PTHR42748:SF28">
    <property type="entry name" value="NMRA-LIKE DOMAIN-CONTAINING PROTEIN"/>
    <property type="match status" value="1"/>
</dbReference>
<dbReference type="PANTHER" id="PTHR42748">
    <property type="entry name" value="NITROGEN METABOLITE REPRESSION PROTEIN NMRA FAMILY MEMBER"/>
    <property type="match status" value="1"/>
</dbReference>
<evidence type="ECO:0000259" key="3">
    <source>
        <dbReference type="Pfam" id="PF05368"/>
    </source>
</evidence>
<organism evidence="4 5">
    <name type="scientific">Trichoderma citrinoviride</name>
    <dbReference type="NCBI Taxonomy" id="58853"/>
    <lineage>
        <taxon>Eukaryota</taxon>
        <taxon>Fungi</taxon>
        <taxon>Dikarya</taxon>
        <taxon>Ascomycota</taxon>
        <taxon>Pezizomycotina</taxon>
        <taxon>Sordariomycetes</taxon>
        <taxon>Hypocreomycetidae</taxon>
        <taxon>Hypocreales</taxon>
        <taxon>Hypocreaceae</taxon>
        <taxon>Trichoderma</taxon>
    </lineage>
</organism>
<name>A0A2T4BEH9_9HYPO</name>
<gene>
    <name evidence="4" type="ORF">BBK36DRAFT_1140378</name>
</gene>
<evidence type="ECO:0000256" key="2">
    <source>
        <dbReference type="ARBA" id="ARBA00022857"/>
    </source>
</evidence>
<evidence type="ECO:0000313" key="4">
    <source>
        <dbReference type="EMBL" id="PTB67747.1"/>
    </source>
</evidence>
<dbReference type="GeneID" id="36601490"/>